<evidence type="ECO:0000313" key="2">
    <source>
        <dbReference type="Proteomes" id="UP000235965"/>
    </source>
</evidence>
<dbReference type="AlphaFoldDB" id="A0A2J7RKH3"/>
<accession>A0A2J7RKH3</accession>
<evidence type="ECO:0000313" key="1">
    <source>
        <dbReference type="EMBL" id="PNF41336.1"/>
    </source>
</evidence>
<keyword evidence="2" id="KW-1185">Reference proteome</keyword>
<gene>
    <name evidence="1" type="ORF">B7P43_G16755</name>
</gene>
<protein>
    <submittedName>
        <fullName evidence="1">Uncharacterized protein</fullName>
    </submittedName>
</protein>
<comment type="caution">
    <text evidence="1">The sequence shown here is derived from an EMBL/GenBank/DDBJ whole genome shotgun (WGS) entry which is preliminary data.</text>
</comment>
<dbReference type="EMBL" id="NEVH01002729">
    <property type="protein sequence ID" value="PNF41336.1"/>
    <property type="molecule type" value="Genomic_DNA"/>
</dbReference>
<reference evidence="1 2" key="1">
    <citation type="submission" date="2017-12" db="EMBL/GenBank/DDBJ databases">
        <title>Hemimetabolous genomes reveal molecular basis of termite eusociality.</title>
        <authorList>
            <person name="Harrison M.C."/>
            <person name="Jongepier E."/>
            <person name="Robertson H.M."/>
            <person name="Arning N."/>
            <person name="Bitard-Feildel T."/>
            <person name="Chao H."/>
            <person name="Childers C.P."/>
            <person name="Dinh H."/>
            <person name="Doddapaneni H."/>
            <person name="Dugan S."/>
            <person name="Gowin J."/>
            <person name="Greiner C."/>
            <person name="Han Y."/>
            <person name="Hu H."/>
            <person name="Hughes D.S.T."/>
            <person name="Huylmans A.-K."/>
            <person name="Kemena C."/>
            <person name="Kremer L.P.M."/>
            <person name="Lee S.L."/>
            <person name="Lopez-Ezquerra A."/>
            <person name="Mallet L."/>
            <person name="Monroy-Kuhn J.M."/>
            <person name="Moser A."/>
            <person name="Murali S.C."/>
            <person name="Muzny D.M."/>
            <person name="Otani S."/>
            <person name="Piulachs M.-D."/>
            <person name="Poelchau M."/>
            <person name="Qu J."/>
            <person name="Schaub F."/>
            <person name="Wada-Katsumata A."/>
            <person name="Worley K.C."/>
            <person name="Xie Q."/>
            <person name="Ylla G."/>
            <person name="Poulsen M."/>
            <person name="Gibbs R.A."/>
            <person name="Schal C."/>
            <person name="Richards S."/>
            <person name="Belles X."/>
            <person name="Korb J."/>
            <person name="Bornberg-Bauer E."/>
        </authorList>
    </citation>
    <scope>NUCLEOTIDE SEQUENCE [LARGE SCALE GENOMIC DNA]</scope>
    <source>
        <tissue evidence="1">Whole body</tissue>
    </source>
</reference>
<name>A0A2J7RKH3_9NEOP</name>
<organism evidence="1 2">
    <name type="scientific">Cryptotermes secundus</name>
    <dbReference type="NCBI Taxonomy" id="105785"/>
    <lineage>
        <taxon>Eukaryota</taxon>
        <taxon>Metazoa</taxon>
        <taxon>Ecdysozoa</taxon>
        <taxon>Arthropoda</taxon>
        <taxon>Hexapoda</taxon>
        <taxon>Insecta</taxon>
        <taxon>Pterygota</taxon>
        <taxon>Neoptera</taxon>
        <taxon>Polyneoptera</taxon>
        <taxon>Dictyoptera</taxon>
        <taxon>Blattodea</taxon>
        <taxon>Blattoidea</taxon>
        <taxon>Termitoidae</taxon>
        <taxon>Kalotermitidae</taxon>
        <taxon>Cryptotermitinae</taxon>
        <taxon>Cryptotermes</taxon>
    </lineage>
</organism>
<sequence>MALKRKSEDECGPAVKRARWMDFEDAEGIVGSLGNSTSSAHSNLLLNDKGDDVLVLDTENPLLREVVELLNDLKL</sequence>
<dbReference type="Proteomes" id="UP000235965">
    <property type="component" value="Unassembled WGS sequence"/>
</dbReference>
<dbReference type="InParanoid" id="A0A2J7RKH3"/>
<proteinExistence type="predicted"/>